<name>A0ABW4J770_9LACO</name>
<keyword evidence="1" id="KW-0805">Transcription regulation</keyword>
<evidence type="ECO:0000256" key="1">
    <source>
        <dbReference type="ARBA" id="ARBA00023015"/>
    </source>
</evidence>
<dbReference type="PANTHER" id="PTHR30185">
    <property type="entry name" value="CRYPTIC BETA-GLUCOSIDE BGL OPERON ANTITERMINATOR"/>
    <property type="match status" value="1"/>
</dbReference>
<dbReference type="PANTHER" id="PTHR30185:SF18">
    <property type="entry name" value="TRANSCRIPTIONAL REGULATOR MTLR"/>
    <property type="match status" value="1"/>
</dbReference>
<evidence type="ECO:0000259" key="3">
    <source>
        <dbReference type="Pfam" id="PF05043"/>
    </source>
</evidence>
<comment type="caution">
    <text evidence="4">The sequence shown here is derived from an EMBL/GenBank/DDBJ whole genome shotgun (WGS) entry which is preliminary data.</text>
</comment>
<protein>
    <submittedName>
        <fullName evidence="4">Helix-turn-helix domain-containing protein</fullName>
    </submittedName>
</protein>
<dbReference type="InterPro" id="IPR050661">
    <property type="entry name" value="BglG_antiterminators"/>
</dbReference>
<dbReference type="InterPro" id="IPR036388">
    <property type="entry name" value="WH-like_DNA-bd_sf"/>
</dbReference>
<evidence type="ECO:0000313" key="4">
    <source>
        <dbReference type="EMBL" id="MFD1671065.1"/>
    </source>
</evidence>
<dbReference type="EMBL" id="JBHTOP010000004">
    <property type="protein sequence ID" value="MFD1671065.1"/>
    <property type="molecule type" value="Genomic_DNA"/>
</dbReference>
<keyword evidence="5" id="KW-1185">Reference proteome</keyword>
<reference evidence="5" key="1">
    <citation type="journal article" date="2019" name="Int. J. Syst. Evol. Microbiol.">
        <title>The Global Catalogue of Microorganisms (GCM) 10K type strain sequencing project: providing services to taxonomists for standard genome sequencing and annotation.</title>
        <authorList>
            <consortium name="The Broad Institute Genomics Platform"/>
            <consortium name="The Broad Institute Genome Sequencing Center for Infectious Disease"/>
            <person name="Wu L."/>
            <person name="Ma J."/>
        </authorList>
    </citation>
    <scope>NUCLEOTIDE SEQUENCE [LARGE SCALE GENOMIC DNA]</scope>
    <source>
        <strain evidence="5">CCM 8896</strain>
    </source>
</reference>
<evidence type="ECO:0000256" key="2">
    <source>
        <dbReference type="ARBA" id="ARBA00023163"/>
    </source>
</evidence>
<sequence>MNKEDLLDAKSAFDVKMLECIFRSHGAISKSQLINNLQTTSRMVSDHVITLNDSLKMLRNVNFVQLTETRTMIVLEISPDSSLEEITNHIIQESLVYKILAYAFWHPNFTMQKMQQALLISESTLFRAMNKVNHLLSEFQISIRNNRINGREINIRHFYYNLFSTLNATNPKLATVAEPHIQQFITDFEHLIGSRLSEIGRNAINIFYNINLQRNKSRHLDTALDIVNLKAMAEKPYGRKLIQIFHKNLRIVFRDLDFEVVNFILFISSERILSWDSEFFKFIHNTGALSAHLDRIRSVVAEIVDFISVKFHFSQHFNFLRYTLYYEIGNIILFPGIFSSFHQLLDTIDQTNHWTEDSGQNQFCGCLITKLQKIDPIFQSPEIVLFLKGYFTLILRLLVGQTTKTFQIGFYDMHEQSINYYLQSKLMTLISAHFNVALTPFKATQKYDLVLTTTNMYNRQTLLDTVQTNQRIIEIKDFGAQEDISRVMIALDHCVSAYLKMDLDVYL</sequence>
<evidence type="ECO:0000313" key="5">
    <source>
        <dbReference type="Proteomes" id="UP001597267"/>
    </source>
</evidence>
<dbReference type="Pfam" id="PF05043">
    <property type="entry name" value="Mga"/>
    <property type="match status" value="1"/>
</dbReference>
<gene>
    <name evidence="4" type="ORF">ACFQ5M_03020</name>
</gene>
<accession>A0ABW4J770</accession>
<organism evidence="4 5">
    <name type="scientific">Agrilactobacillus yilanensis</name>
    <dbReference type="NCBI Taxonomy" id="2485997"/>
    <lineage>
        <taxon>Bacteria</taxon>
        <taxon>Bacillati</taxon>
        <taxon>Bacillota</taxon>
        <taxon>Bacilli</taxon>
        <taxon>Lactobacillales</taxon>
        <taxon>Lactobacillaceae</taxon>
        <taxon>Agrilactobacillus</taxon>
    </lineage>
</organism>
<dbReference type="Proteomes" id="UP001597267">
    <property type="component" value="Unassembled WGS sequence"/>
</dbReference>
<keyword evidence="2" id="KW-0804">Transcription</keyword>
<dbReference type="Gene3D" id="1.10.10.10">
    <property type="entry name" value="Winged helix-like DNA-binding domain superfamily/Winged helix DNA-binding domain"/>
    <property type="match status" value="1"/>
</dbReference>
<dbReference type="RefSeq" id="WP_125714976.1">
    <property type="nucleotide sequence ID" value="NZ_JBHTOP010000004.1"/>
</dbReference>
<dbReference type="InterPro" id="IPR007737">
    <property type="entry name" value="Mga_HTH"/>
</dbReference>
<feature type="domain" description="Mga helix-turn-helix" evidence="3">
    <location>
        <begin position="80"/>
        <end position="163"/>
    </location>
</feature>
<proteinExistence type="predicted"/>